<evidence type="ECO:0000313" key="3">
    <source>
        <dbReference type="Proteomes" id="UP000241690"/>
    </source>
</evidence>
<organism evidence="2 3">
    <name type="scientific">Trichoderma harzianum CBS 226.95</name>
    <dbReference type="NCBI Taxonomy" id="983964"/>
    <lineage>
        <taxon>Eukaryota</taxon>
        <taxon>Fungi</taxon>
        <taxon>Dikarya</taxon>
        <taxon>Ascomycota</taxon>
        <taxon>Pezizomycotina</taxon>
        <taxon>Sordariomycetes</taxon>
        <taxon>Hypocreomycetidae</taxon>
        <taxon>Hypocreales</taxon>
        <taxon>Hypocreaceae</taxon>
        <taxon>Trichoderma</taxon>
    </lineage>
</organism>
<dbReference type="GeneID" id="36629736"/>
<reference evidence="2 3" key="1">
    <citation type="submission" date="2016-07" db="EMBL/GenBank/DDBJ databases">
        <title>Multiple horizontal gene transfer events from other fungi enriched the ability of initially mycotrophic Trichoderma (Ascomycota) to feed on dead plant biomass.</title>
        <authorList>
            <consortium name="DOE Joint Genome Institute"/>
            <person name="Aerts A."/>
            <person name="Atanasova L."/>
            <person name="Chenthamara K."/>
            <person name="Zhang J."/>
            <person name="Grujic M."/>
            <person name="Henrissat B."/>
            <person name="Kuo A."/>
            <person name="Salamov A."/>
            <person name="Lipzen A."/>
            <person name="Labutti K."/>
            <person name="Barry K."/>
            <person name="Miao Y."/>
            <person name="Rahimi M.J."/>
            <person name="Shen Q."/>
            <person name="Grigoriev I.V."/>
            <person name="Kubicek C.P."/>
            <person name="Druzhinina I.S."/>
        </authorList>
    </citation>
    <scope>NUCLEOTIDE SEQUENCE [LARGE SCALE GENOMIC DNA]</scope>
    <source>
        <strain evidence="2 3">CBS 226.95</strain>
    </source>
</reference>
<keyword evidence="1" id="KW-1133">Transmembrane helix</keyword>
<sequence>MHDAQPGTDAYATCDRKFSPFAKSITGYMAICTQRIDSHFRYLTRHTATMCWFNNPFTGEKKFNIAIPRRLYILFDLVLFYLLFFRPPFSPTFAVLIYTMRRMDATYTCAKHRCQAYLHEGTDLDLLDRRASCDRCFFYFLGSAIFFLRATHTSAPARGVRVHPVLCFITTQTAMTMGAAFTARYGGFWHLAPAFLLSIMELGTFYRSIMLAVDGSWRWTGALDTARATGLHIQYTIMCSYFGSFRKYFNAFQYLLT</sequence>
<dbReference type="RefSeq" id="XP_024778676.1">
    <property type="nucleotide sequence ID" value="XM_024921159.1"/>
</dbReference>
<keyword evidence="3" id="KW-1185">Reference proteome</keyword>
<accession>A0A2T4APK3</accession>
<dbReference type="AlphaFoldDB" id="A0A2T4APK3"/>
<protein>
    <submittedName>
        <fullName evidence="2">Uncharacterized protein</fullName>
    </submittedName>
</protein>
<evidence type="ECO:0000313" key="2">
    <source>
        <dbReference type="EMBL" id="PTB58999.1"/>
    </source>
</evidence>
<evidence type="ECO:0000256" key="1">
    <source>
        <dbReference type="SAM" id="Phobius"/>
    </source>
</evidence>
<gene>
    <name evidence="2" type="ORF">M431DRAFT_544201</name>
</gene>
<dbReference type="EMBL" id="KZ679676">
    <property type="protein sequence ID" value="PTB58999.1"/>
    <property type="molecule type" value="Genomic_DNA"/>
</dbReference>
<feature type="transmembrane region" description="Helical" evidence="1">
    <location>
        <begin position="187"/>
        <end position="206"/>
    </location>
</feature>
<keyword evidence="1" id="KW-0812">Transmembrane</keyword>
<feature type="non-terminal residue" evidence="2">
    <location>
        <position position="257"/>
    </location>
</feature>
<feature type="transmembrane region" description="Helical" evidence="1">
    <location>
        <begin position="71"/>
        <end position="89"/>
    </location>
</feature>
<feature type="transmembrane region" description="Helical" evidence="1">
    <location>
        <begin position="137"/>
        <end position="155"/>
    </location>
</feature>
<name>A0A2T4APK3_TRIHA</name>
<keyword evidence="1" id="KW-0472">Membrane</keyword>
<dbReference type="Proteomes" id="UP000241690">
    <property type="component" value="Unassembled WGS sequence"/>
</dbReference>
<proteinExistence type="predicted"/>